<comment type="subcellular location">
    <subcellularLocation>
        <location evidence="1">Chromosome</location>
        <location evidence="1">Centromere</location>
    </subcellularLocation>
    <subcellularLocation>
        <location evidence="9">Nucleus</location>
    </subcellularLocation>
    <subcellularLocation>
        <location evidence="9">Chromosome</location>
        <location evidence="9">Centromere</location>
        <location evidence="9">Kinetochore</location>
    </subcellularLocation>
</comment>
<dbReference type="GO" id="GO:0031262">
    <property type="term" value="C:Ndc80 complex"/>
    <property type="evidence" value="ECO:0007669"/>
    <property type="project" value="InterPro"/>
</dbReference>
<reference evidence="11 12" key="1">
    <citation type="journal article" date="2014" name="Agronomy (Basel)">
        <title>A Draft Genome Sequence for Ensete ventricosum, the Drought-Tolerant Tree Against Hunger.</title>
        <authorList>
            <person name="Harrison J."/>
            <person name="Moore K.A."/>
            <person name="Paszkiewicz K."/>
            <person name="Jones T."/>
            <person name="Grant M."/>
            <person name="Ambacheew D."/>
            <person name="Muzemil S."/>
            <person name="Studholme D.J."/>
        </authorList>
    </citation>
    <scope>NUCLEOTIDE SEQUENCE [LARGE SCALE GENOMIC DNA]</scope>
</reference>
<keyword evidence="7 9" id="KW-0131">Cell cycle</keyword>
<dbReference type="Pfam" id="PF08234">
    <property type="entry name" value="Spindle_Spc25"/>
    <property type="match status" value="1"/>
</dbReference>
<dbReference type="GO" id="GO:0007059">
    <property type="term" value="P:chromosome segregation"/>
    <property type="evidence" value="ECO:0007669"/>
    <property type="project" value="InterPro"/>
</dbReference>
<accession>A0A426YCR7</accession>
<comment type="function">
    <text evidence="9">Acts as a component of the essential kinetochore-associated NDC80 complex, which is required for chromosome segregation and spindle checkpoint activity.</text>
</comment>
<keyword evidence="6" id="KW-0175">Coiled coil</keyword>
<proteinExistence type="inferred from homology"/>
<evidence type="ECO:0000256" key="5">
    <source>
        <dbReference type="ARBA" id="ARBA00022776"/>
    </source>
</evidence>
<dbReference type="GO" id="GO:0005634">
    <property type="term" value="C:nucleus"/>
    <property type="evidence" value="ECO:0007669"/>
    <property type="project" value="UniProtKB-SubCell"/>
</dbReference>
<comment type="caution">
    <text evidence="11">The sequence shown here is derived from an EMBL/GenBank/DDBJ whole genome shotgun (WGS) entry which is preliminary data.</text>
</comment>
<evidence type="ECO:0000256" key="6">
    <source>
        <dbReference type="ARBA" id="ARBA00023054"/>
    </source>
</evidence>
<keyword evidence="9" id="KW-0995">Kinetochore</keyword>
<evidence type="ECO:0000256" key="4">
    <source>
        <dbReference type="ARBA" id="ARBA00022618"/>
    </source>
</evidence>
<evidence type="ECO:0000256" key="9">
    <source>
        <dbReference type="RuleBase" id="RU367150"/>
    </source>
</evidence>
<dbReference type="Proteomes" id="UP000287651">
    <property type="component" value="Unassembled WGS sequence"/>
</dbReference>
<evidence type="ECO:0000256" key="7">
    <source>
        <dbReference type="ARBA" id="ARBA00023306"/>
    </source>
</evidence>
<evidence type="ECO:0000256" key="3">
    <source>
        <dbReference type="ARBA" id="ARBA00022454"/>
    </source>
</evidence>
<evidence type="ECO:0000259" key="10">
    <source>
        <dbReference type="Pfam" id="PF08234"/>
    </source>
</evidence>
<keyword evidence="3 9" id="KW-0158">Chromosome</keyword>
<protein>
    <recommendedName>
        <fullName evidence="9">Kinetochore protein SPC25</fullName>
    </recommendedName>
</protein>
<dbReference type="EMBL" id="AMZH03013296">
    <property type="protein sequence ID" value="RRT49521.1"/>
    <property type="molecule type" value="Genomic_DNA"/>
</dbReference>
<keyword evidence="9" id="KW-0539">Nucleus</keyword>
<evidence type="ECO:0000256" key="8">
    <source>
        <dbReference type="ARBA" id="ARBA00023328"/>
    </source>
</evidence>
<evidence type="ECO:0000256" key="2">
    <source>
        <dbReference type="ARBA" id="ARBA00006379"/>
    </source>
</evidence>
<keyword evidence="8 9" id="KW-0137">Centromere</keyword>
<evidence type="ECO:0000313" key="12">
    <source>
        <dbReference type="Proteomes" id="UP000287651"/>
    </source>
</evidence>
<comment type="similarity">
    <text evidence="2 9">Belongs to the SPC25 family.</text>
</comment>
<dbReference type="PANTHER" id="PTHR14281">
    <property type="entry name" value="KINETOCHORE PROTEIN SPC25-RELATED"/>
    <property type="match status" value="1"/>
</dbReference>
<keyword evidence="4 9" id="KW-0132">Cell division</keyword>
<dbReference type="PANTHER" id="PTHR14281:SF0">
    <property type="entry name" value="KINETOCHORE PROTEIN SPC25"/>
    <property type="match status" value="1"/>
</dbReference>
<evidence type="ECO:0000313" key="11">
    <source>
        <dbReference type="EMBL" id="RRT49521.1"/>
    </source>
</evidence>
<organism evidence="11 12">
    <name type="scientific">Ensete ventricosum</name>
    <name type="common">Abyssinian banana</name>
    <name type="synonym">Musa ensete</name>
    <dbReference type="NCBI Taxonomy" id="4639"/>
    <lineage>
        <taxon>Eukaryota</taxon>
        <taxon>Viridiplantae</taxon>
        <taxon>Streptophyta</taxon>
        <taxon>Embryophyta</taxon>
        <taxon>Tracheophyta</taxon>
        <taxon>Spermatophyta</taxon>
        <taxon>Magnoliopsida</taxon>
        <taxon>Liliopsida</taxon>
        <taxon>Zingiberales</taxon>
        <taxon>Musaceae</taxon>
        <taxon>Ensete</taxon>
    </lineage>
</organism>
<keyword evidence="5 9" id="KW-0498">Mitosis</keyword>
<gene>
    <name evidence="11" type="ORF">B296_00032646</name>
</gene>
<dbReference type="InterPro" id="IPR013255">
    <property type="entry name" value="Spc25_C"/>
</dbReference>
<dbReference type="GO" id="GO:0051301">
    <property type="term" value="P:cell division"/>
    <property type="evidence" value="ECO:0007669"/>
    <property type="project" value="UniProtKB-UniRule"/>
</dbReference>
<dbReference type="InterPro" id="IPR045143">
    <property type="entry name" value="Spc25"/>
</dbReference>
<sequence length="195" mass="22456">MQRRTEESIHERMAEQRLACIREIQIQRQRADLAASSFRHSLLSVRSLAEQNLADRGPFLPSSALLPTASEGGRFLSIYWAYRFIITSLNPDLFSFFVNSWISLQERLSAIEEGIAEKLGRLKDSLKELEADLVEALSGILFSHFIYLTTVLYDQGVRFIFGKIDRKNPNEEYSFSIRLDNDAYNCKFKVHVDIS</sequence>
<feature type="domain" description="Chromosome segregation protein Spc25 C-terminal" evidence="10">
    <location>
        <begin position="154"/>
        <end position="185"/>
    </location>
</feature>
<dbReference type="AlphaFoldDB" id="A0A426YCR7"/>
<name>A0A426YCR7_ENSVE</name>
<comment type="subunit">
    <text evidence="9">Component of the NDC80 complex.</text>
</comment>
<evidence type="ECO:0000256" key="1">
    <source>
        <dbReference type="ARBA" id="ARBA00004584"/>
    </source>
</evidence>